<organism evidence="1 2">
    <name type="scientific">Melastoma candidum</name>
    <dbReference type="NCBI Taxonomy" id="119954"/>
    <lineage>
        <taxon>Eukaryota</taxon>
        <taxon>Viridiplantae</taxon>
        <taxon>Streptophyta</taxon>
        <taxon>Embryophyta</taxon>
        <taxon>Tracheophyta</taxon>
        <taxon>Spermatophyta</taxon>
        <taxon>Magnoliopsida</taxon>
        <taxon>eudicotyledons</taxon>
        <taxon>Gunneridae</taxon>
        <taxon>Pentapetalae</taxon>
        <taxon>rosids</taxon>
        <taxon>malvids</taxon>
        <taxon>Myrtales</taxon>
        <taxon>Melastomataceae</taxon>
        <taxon>Melastomatoideae</taxon>
        <taxon>Melastomateae</taxon>
        <taxon>Melastoma</taxon>
    </lineage>
</organism>
<evidence type="ECO:0000313" key="1">
    <source>
        <dbReference type="EMBL" id="KAI4377136.1"/>
    </source>
</evidence>
<keyword evidence="2" id="KW-1185">Reference proteome</keyword>
<proteinExistence type="predicted"/>
<accession>A0ACB9RH40</accession>
<dbReference type="EMBL" id="CM042883">
    <property type="protein sequence ID" value="KAI4377136.1"/>
    <property type="molecule type" value="Genomic_DNA"/>
</dbReference>
<protein>
    <submittedName>
        <fullName evidence="1">Uncharacterized protein</fullName>
    </submittedName>
</protein>
<reference evidence="2" key="1">
    <citation type="journal article" date="2023" name="Front. Plant Sci.">
        <title>Chromosomal-level genome assembly of Melastoma candidum provides insights into trichome evolution.</title>
        <authorList>
            <person name="Zhong Y."/>
            <person name="Wu W."/>
            <person name="Sun C."/>
            <person name="Zou P."/>
            <person name="Liu Y."/>
            <person name="Dai S."/>
            <person name="Zhou R."/>
        </authorList>
    </citation>
    <scope>NUCLEOTIDE SEQUENCE [LARGE SCALE GENOMIC DNA]</scope>
</reference>
<evidence type="ECO:0000313" key="2">
    <source>
        <dbReference type="Proteomes" id="UP001057402"/>
    </source>
</evidence>
<dbReference type="Proteomes" id="UP001057402">
    <property type="component" value="Chromosome 4"/>
</dbReference>
<name>A0ACB9RH40_9MYRT</name>
<gene>
    <name evidence="1" type="ORF">MLD38_014819</name>
</gene>
<sequence>MAVLRRSATSFRRQGSSGLVWDDRLLAGVLYQIKPGEDAMDGTRLGQSGRSRLTGMIDGSGSFDAMVEPVYQTKTGKALRKPRTVDVLNVTGCGFWGVFRKPRAASVKRTGDKRSRMPSYSSVQVEFL</sequence>
<comment type="caution">
    <text evidence="1">The sequence shown here is derived from an EMBL/GenBank/DDBJ whole genome shotgun (WGS) entry which is preliminary data.</text>
</comment>